<reference evidence="2" key="3">
    <citation type="submission" date="2009-01" db="EMBL/GenBank/DDBJ databases">
        <authorList>
            <consortium name="Institut Pasteur and Genoscope"/>
            <person name="Genoscope - C.E.A."/>
        </authorList>
    </citation>
    <scope>NUCLEOTIDE SEQUENCE</scope>
    <source>
        <strain evidence="2">168</strain>
    </source>
</reference>
<gene>
    <name evidence="2" type="ORF">BSU_04849</name>
    <name evidence="1" type="ORF">HIR78_02795</name>
</gene>
<dbReference type="GeneID" id="37862804"/>
<protein>
    <submittedName>
        <fullName evidence="2">Uncharacterized protein</fullName>
    </submittedName>
</protein>
<dbReference type="EMBL" id="AL009126">
    <property type="protein sequence ID" value="SOX90545.1"/>
    <property type="molecule type" value="Genomic_DNA"/>
</dbReference>
<evidence type="ECO:0000313" key="2">
    <source>
        <dbReference type="EMBL" id="SOX90545.1"/>
    </source>
</evidence>
<dbReference type="AlphaFoldDB" id="A0A2K4Z9F9"/>
<name>A0A2K4Z9F9_BACSU</name>
<dbReference type="EnsemblBacteria" id="SOX90545">
    <property type="protein sequence ID" value="SOX90545"/>
    <property type="gene ID" value="BSU_04849"/>
</dbReference>
<organism evidence="2 3">
    <name type="scientific">Bacillus subtilis (strain 168)</name>
    <dbReference type="NCBI Taxonomy" id="224308"/>
    <lineage>
        <taxon>Bacteria</taxon>
        <taxon>Bacillati</taxon>
        <taxon>Bacillota</taxon>
        <taxon>Bacilli</taxon>
        <taxon>Bacillales</taxon>
        <taxon>Bacillaceae</taxon>
        <taxon>Bacillus</taxon>
    </lineage>
</organism>
<dbReference type="Proteomes" id="UP000001570">
    <property type="component" value="Chromosome"/>
</dbReference>
<reference evidence="2" key="8">
    <citation type="journal article" date="2023" name="Microb. Biotechnol.">
        <title>A model industrial workhorse: Bacillus subtilis strain 168 and its genome after a quarter of a century.</title>
        <authorList>
            <person name="Bremer E."/>
            <person name="Calteau A."/>
            <person name="Danchin A."/>
            <person name="Harwood C."/>
            <person name="Helmann J.D."/>
            <person name="Medigue C."/>
            <person name="Palsson B.O."/>
            <person name="Sekowska A."/>
            <person name="Vallenet D."/>
            <person name="Zuniga A."/>
            <person name="Zuniga C."/>
        </authorList>
    </citation>
    <scope>NUCLEOTIDE SEQUENCE</scope>
    <source>
        <strain evidence="2">168</strain>
    </source>
</reference>
<proteinExistence type="predicted"/>
<evidence type="ECO:0000313" key="3">
    <source>
        <dbReference type="Proteomes" id="UP000001570"/>
    </source>
</evidence>
<keyword evidence="3" id="KW-1185">Reference proteome</keyword>
<dbReference type="RefSeq" id="WP_119122843.1">
    <property type="nucleotide sequence ID" value="NC_000964.3"/>
</dbReference>
<reference evidence="2" key="4">
    <citation type="journal article" date="2013" name="Microbiology">
        <title>An updated metabolic view of the Bacillus subtilis 168 genome.</title>
        <authorList>
            <person name="Belda E."/>
            <person name="Sekowska A."/>
            <person name="Le Fevre F."/>
            <person name="Mornico D."/>
            <person name="Morgat A."/>
            <person name="Ouzounis C."/>
            <person name="Vallenet D."/>
            <person name="Medigue C."/>
            <person name="Danchin A."/>
        </authorList>
    </citation>
    <scope>NUCLEOTIDE SEQUENCE</scope>
    <source>
        <strain evidence="2">168</strain>
    </source>
</reference>
<reference evidence="2" key="2">
    <citation type="journal article" date="2009" name="Microbiology">
        <title>From a consortium sequence to a unified sequence: the Bacillus subtilis 168 reference genome a decade later.</title>
        <authorList>
            <person name="Barbe V."/>
            <person name="Cruveiller S."/>
            <person name="Kunst F."/>
            <person name="Lenoble P."/>
            <person name="Meurice G."/>
            <person name="Sekowska A."/>
            <person name="Vallenet D."/>
            <person name="Wang T."/>
            <person name="Moszer I."/>
            <person name="Medigue C."/>
            <person name="Danchin A."/>
        </authorList>
    </citation>
    <scope>NUCLEOTIDE SEQUENCE</scope>
    <source>
        <strain evidence="2">168</strain>
    </source>
</reference>
<reference evidence="1" key="7">
    <citation type="submission" date="2020-04" db="EMBL/GenBank/DDBJ databases">
        <title>Phage recombination drives evolution of spore-forming Bacilli.</title>
        <authorList>
            <person name="Dragos A."/>
            <person name="Kovacs A.T."/>
        </authorList>
    </citation>
    <scope>NUCLEOTIDE SEQUENCE</scope>
    <source>
        <strain evidence="1">168</strain>
    </source>
</reference>
<accession>A0A2K4Z9F9</accession>
<reference evidence="2" key="5">
    <citation type="submission" date="2013-01" db="EMBL/GenBank/DDBJ databases">
        <authorList>
            <consortium name="AMAbiotics and Genoscope"/>
            <person name="Genoscope - C.E.A."/>
        </authorList>
    </citation>
    <scope>NUCLEOTIDE SEQUENCE</scope>
    <source>
        <strain evidence="2">168</strain>
    </source>
</reference>
<dbReference type="EMBL" id="CP052842">
    <property type="protein sequence ID" value="QJP87020.1"/>
    <property type="molecule type" value="Genomic_DNA"/>
</dbReference>
<dbReference type="OrthoDB" id="2892157at2"/>
<dbReference type="RefSeq" id="YP_009513947.1">
    <property type="nucleotide sequence ID" value="NC_000964.3"/>
</dbReference>
<reference evidence="2" key="6">
    <citation type="journal article" date="2018" name="Microb. Biotechnol.">
        <title>Bacillus subtilis, the model Gram-positive bacterium: 20 years of annotation refinement.</title>
        <authorList>
            <person name="Borriss R."/>
            <person name="Danchin A."/>
            <person name="Harwood C.R."/>
            <person name="Medigue C."/>
            <person name="Rocha E.P.C."/>
            <person name="Sekowska A."/>
            <person name="Vallenet D."/>
        </authorList>
    </citation>
    <scope>NUCLEOTIDE SEQUENCE</scope>
    <source>
        <strain evidence="2">168</strain>
    </source>
</reference>
<evidence type="ECO:0000313" key="1">
    <source>
        <dbReference type="EMBL" id="QJP87020.1"/>
    </source>
</evidence>
<sequence length="42" mass="4663">MMAIISLLGCHEGVKPLATDKRQDGYRTGANQKHKIEINVLL</sequence>
<reference evidence="2 3" key="1">
    <citation type="journal article" date="1997" name="Nature">
        <title>The complete genome sequence of the Gram-positive bacterium Bacillus subtilis.</title>
        <authorList>
            <person name="Kunst F."/>
            <person name="Ogasawara N."/>
            <person name="Moszer I."/>
            <person name="Albertini A.M."/>
            <person name="Alloni G."/>
            <person name="Azevedo V."/>
            <person name="Bertero M.G."/>
            <person name="Bessieres P."/>
            <person name="Bolotin A."/>
            <person name="Borchert S."/>
            <person name="Borriss R."/>
            <person name="Boursier L."/>
            <person name="Brans A."/>
            <person name="Braun M."/>
            <person name="Brignell S.C."/>
            <person name="Bron S."/>
            <person name="Brouillet S."/>
            <person name="Bruschi C.V."/>
            <person name="Caldwell B."/>
            <person name="Capuano V."/>
            <person name="Carter N.M."/>
            <person name="Choi S.K."/>
            <person name="Codani J.J."/>
            <person name="Connerton I.F."/>
            <person name="Cummings N.J."/>
            <person name="Daniel R.A."/>
            <person name="Denizot F."/>
            <person name="Devine K.M."/>
            <person name="Dusterhoft A."/>
            <person name="Ehrlich S.D."/>
            <person name="Emmerson P.T."/>
            <person name="Entian K.D."/>
            <person name="Errington J."/>
            <person name="Fabret C."/>
            <person name="Ferrari E."/>
            <person name="Foulger D."/>
            <person name="Fritz C."/>
            <person name="Fujita M."/>
            <person name="Fujita Y."/>
            <person name="Fuma S."/>
            <person name="Galizzi A."/>
            <person name="Galleron N."/>
            <person name="Ghim S.Y."/>
            <person name="Glaser P."/>
            <person name="Goffeau A."/>
            <person name="Golightly E.J."/>
            <person name="Grandi G."/>
            <person name="Guiseppi G."/>
            <person name="Guy B.J."/>
            <person name="Haga K."/>
            <person name="Haiech J."/>
            <person name="Harwood C.R."/>
            <person name="Henaut A."/>
            <person name="Hilbert H."/>
            <person name="Holsappel S."/>
            <person name="Hosono S."/>
            <person name="Hullo M.F."/>
            <person name="Itaya M."/>
            <person name="Jones L."/>
            <person name="Joris B."/>
            <person name="Karamata D."/>
            <person name="Kasahara Y."/>
            <person name="Klaerr-Blanchard M."/>
            <person name="Klein C."/>
            <person name="Kobayashi Y."/>
            <person name="Koetter P."/>
            <person name="Koningstein G."/>
            <person name="Krogh S."/>
            <person name="Kumano M."/>
            <person name="Kurita K."/>
            <person name="Lapidus A."/>
            <person name="Lardinois S."/>
            <person name="Lauber J."/>
            <person name="Lazarevic V."/>
            <person name="Lee S.M."/>
            <person name="Levine A."/>
            <person name="Liu H."/>
            <person name="Masuda S."/>
            <person name="Mauel C."/>
            <person name="Medigue C."/>
            <person name="Medina N."/>
            <person name="Mellado R.P."/>
            <person name="Mizuno M."/>
            <person name="Moestl D."/>
            <person name="Nakai S."/>
            <person name="Noback M."/>
            <person name="Noone D."/>
            <person name="O'Reilly M."/>
            <person name="Ogawa K."/>
            <person name="Ogiwara A."/>
            <person name="Oudega B."/>
            <person name="Park S.H."/>
            <person name="Parro V."/>
            <person name="Pohl T.M."/>
            <person name="Portetelle D."/>
            <person name="Porwollik S."/>
            <person name="Prescott A.M."/>
            <person name="Presecan E."/>
            <person name="Pujic P."/>
            <person name="Purnelle B."/>
            <person name="Rapoport G."/>
            <person name="Rey M."/>
            <person name="Reynolds S."/>
            <person name="Rieger M."/>
            <person name="Rivolta C."/>
            <person name="Rocha E."/>
            <person name="Roche B."/>
            <person name="Rose M."/>
            <person name="Sadaie Y."/>
            <person name="Sato T."/>
            <person name="Scanlan E."/>
            <person name="Schleich S."/>
            <person name="Schroeter R."/>
            <person name="Scoffone F."/>
            <person name="Sekiguchi J."/>
            <person name="Sekowska A."/>
            <person name="Seror S.J."/>
            <person name="Serror P."/>
            <person name="Shin B.S."/>
            <person name="Soldo B."/>
            <person name="Sorokin A."/>
            <person name="Tacconi E."/>
            <person name="Takagi T."/>
            <person name="Takahashi H."/>
            <person name="Takemaru K."/>
            <person name="Takeuchi M."/>
            <person name="Tamakoshi A."/>
            <person name="Tanaka T."/>
            <person name="Terpstra P."/>
            <person name="Tognoni A."/>
            <person name="Tosato V."/>
            <person name="Uchiyama S."/>
            <person name="Vandenbol M."/>
            <person name="Vannier F."/>
            <person name="Vassarotti A."/>
            <person name="Viari A."/>
            <person name="Wambutt R."/>
            <person name="Wedler E."/>
            <person name="Wedler H."/>
            <person name="Weitzenegger T."/>
            <person name="Winters P."/>
            <person name="Wipat A."/>
            <person name="Yamamoto H."/>
            <person name="Yamane K."/>
            <person name="Yasumoto K."/>
            <person name="Yata K."/>
            <person name="Yoshida K."/>
            <person name="Yoshikawa H.F."/>
            <person name="Zumstein E."/>
            <person name="Yoshikawa H."/>
            <person name="Danchin A."/>
        </authorList>
    </citation>
    <scope>NUCLEOTIDE SEQUENCE [LARGE SCALE GENOMIC DNA]</scope>
    <source>
        <strain evidence="2 3">168</strain>
    </source>
</reference>